<organism evidence="11 12">
    <name type="scientific">Homarus americanus</name>
    <name type="common">American lobster</name>
    <dbReference type="NCBI Taxonomy" id="6706"/>
    <lineage>
        <taxon>Eukaryota</taxon>
        <taxon>Metazoa</taxon>
        <taxon>Ecdysozoa</taxon>
        <taxon>Arthropoda</taxon>
        <taxon>Crustacea</taxon>
        <taxon>Multicrustacea</taxon>
        <taxon>Malacostraca</taxon>
        <taxon>Eumalacostraca</taxon>
        <taxon>Eucarida</taxon>
        <taxon>Decapoda</taxon>
        <taxon>Pleocyemata</taxon>
        <taxon>Astacidea</taxon>
        <taxon>Nephropoidea</taxon>
        <taxon>Nephropidae</taxon>
        <taxon>Homarus</taxon>
    </lineage>
</organism>
<gene>
    <name evidence="11" type="primary">Sirt2-L</name>
    <name evidence="11" type="ORF">Hamer_G013034</name>
</gene>
<dbReference type="InterPro" id="IPR050134">
    <property type="entry name" value="NAD-dep_sirtuin_deacylases"/>
</dbReference>
<evidence type="ECO:0000256" key="3">
    <source>
        <dbReference type="ARBA" id="ARBA00022723"/>
    </source>
</evidence>
<evidence type="ECO:0000256" key="1">
    <source>
        <dbReference type="ARBA" id="ARBA00001947"/>
    </source>
</evidence>
<dbReference type="InterPro" id="IPR026590">
    <property type="entry name" value="Ssirtuin_cat_dom"/>
</dbReference>
<dbReference type="InterPro" id="IPR003000">
    <property type="entry name" value="Sirtuin"/>
</dbReference>
<comment type="catalytic activity">
    <reaction evidence="7">
        <text>N(6)-tetradecanoyl-L-lysyl-[protein] + NAD(+) + H2O = 2''-O-tetradecanoyl-ADP-D-ribose + nicotinamide + L-lysyl-[protein]</text>
        <dbReference type="Rhea" id="RHEA:70567"/>
        <dbReference type="Rhea" id="RHEA-COMP:9752"/>
        <dbReference type="Rhea" id="RHEA-COMP:15437"/>
        <dbReference type="ChEBI" id="CHEBI:15377"/>
        <dbReference type="ChEBI" id="CHEBI:17154"/>
        <dbReference type="ChEBI" id="CHEBI:29969"/>
        <dbReference type="ChEBI" id="CHEBI:57540"/>
        <dbReference type="ChEBI" id="CHEBI:141129"/>
        <dbReference type="ChEBI" id="CHEBI:189674"/>
    </reaction>
    <physiologicalReaction direction="left-to-right" evidence="7">
        <dbReference type="Rhea" id="RHEA:70568"/>
    </physiologicalReaction>
</comment>
<proteinExistence type="predicted"/>
<feature type="compositionally biased region" description="Polar residues" evidence="9">
    <location>
        <begin position="104"/>
        <end position="113"/>
    </location>
</feature>
<dbReference type="SUPFAM" id="SSF52467">
    <property type="entry name" value="DHS-like NAD/FAD-binding domain"/>
    <property type="match status" value="1"/>
</dbReference>
<evidence type="ECO:0000259" key="10">
    <source>
        <dbReference type="PROSITE" id="PS50305"/>
    </source>
</evidence>
<dbReference type="GO" id="GO:0017136">
    <property type="term" value="F:histone deacetylase activity, NAD-dependent"/>
    <property type="evidence" value="ECO:0007669"/>
    <property type="project" value="TreeGrafter"/>
</dbReference>
<keyword evidence="12" id="KW-1185">Reference proteome</keyword>
<feature type="binding site" evidence="8">
    <location>
        <position position="379"/>
    </location>
    <ligand>
        <name>Zn(2+)</name>
        <dbReference type="ChEBI" id="CHEBI:29105"/>
    </ligand>
</feature>
<dbReference type="PROSITE" id="PS50305">
    <property type="entry name" value="SIRTUIN"/>
    <property type="match status" value="1"/>
</dbReference>
<comment type="cofactor">
    <cofactor evidence="1">
        <name>Zn(2+)</name>
        <dbReference type="ChEBI" id="CHEBI:29105"/>
    </cofactor>
</comment>
<sequence length="529" mass="57689">MNTTPLLCHMVKETPHDDDMCNASPSGPPPVTRQHDQHQQSPQPPPATVTTTFSSSSSKSPTPSPFSSSSHHHHPLFQHSNSCSSHHHLLLQQQSLPPPPPAAVTTTTSSFISSPHYPLHQSPPPSHPAEVTITPSSSSNHHHLLLQQYSPPPPPPAVTTTSSSSSHHHLLLQQSPPPPPPPASNTHQLLQEHTVMADCGGSKTMENVAEKEVPKTAEEKVNKAAAVVGKEAGSTGVQVLDEVTVEAVVKYIKSGECKSIITMAGAGISTSAGIPDFRTPGSGLYSNLEKYNLPFPEAIFDIEFFKTNPQPFFVLAKELYPGAFNPTPSHWFVRLLHDKGLLLRHYTQNIDTLEHVAGLPAEKTVEAHGTFRTSHCIACRKEYSQEWMKEEIFKDSIPTCSECSGLVKPDIVFFRENLPPRFFHCVQSDFPKCDLLIILGTSLTVQPFASLIDNVPPSCPRLLINREKTGSVDPVMAILHGIFTGGLALDSPNNKRDVALLGDCDDGCKTFAEMLGWKEDLEKLVATKK</sequence>
<feature type="region of interest" description="Disordered" evidence="9">
    <location>
        <begin position="13"/>
        <end position="186"/>
    </location>
</feature>
<feature type="active site" description="Proton acceptor" evidence="8">
    <location>
        <position position="368"/>
    </location>
</feature>
<dbReference type="GO" id="GO:0005634">
    <property type="term" value="C:nucleus"/>
    <property type="evidence" value="ECO:0007669"/>
    <property type="project" value="TreeGrafter"/>
</dbReference>
<dbReference type="GO" id="GO:0070403">
    <property type="term" value="F:NAD+ binding"/>
    <property type="evidence" value="ECO:0007669"/>
    <property type="project" value="InterPro"/>
</dbReference>
<feature type="binding site" evidence="8">
    <location>
        <position position="400"/>
    </location>
    <ligand>
        <name>Zn(2+)</name>
        <dbReference type="ChEBI" id="CHEBI:29105"/>
    </ligand>
</feature>
<comment type="catalytic activity">
    <reaction evidence="6">
        <text>N(6)-hexadecanoyl-L-lysyl-[protein] + NAD(+) + H2O = 2''-O-hexadecanoyl-ADP-D-ribose + nicotinamide + L-lysyl-[protein]</text>
        <dbReference type="Rhea" id="RHEA:70563"/>
        <dbReference type="Rhea" id="RHEA-COMP:9752"/>
        <dbReference type="Rhea" id="RHEA-COMP:14175"/>
        <dbReference type="ChEBI" id="CHEBI:15377"/>
        <dbReference type="ChEBI" id="CHEBI:17154"/>
        <dbReference type="ChEBI" id="CHEBI:29969"/>
        <dbReference type="ChEBI" id="CHEBI:57540"/>
        <dbReference type="ChEBI" id="CHEBI:138936"/>
        <dbReference type="ChEBI" id="CHEBI:189673"/>
    </reaction>
    <physiologicalReaction direction="left-to-right" evidence="6">
        <dbReference type="Rhea" id="RHEA:70564"/>
    </physiologicalReaction>
</comment>
<keyword evidence="4 8" id="KW-0862">Zinc</keyword>
<dbReference type="AlphaFoldDB" id="A0A8J5KC18"/>
<feature type="binding site" evidence="8">
    <location>
        <position position="403"/>
    </location>
    <ligand>
        <name>Zn(2+)</name>
        <dbReference type="ChEBI" id="CHEBI:29105"/>
    </ligand>
</feature>
<feature type="domain" description="Deacetylase sirtuin-type" evidence="10">
    <location>
        <begin position="238"/>
        <end position="518"/>
    </location>
</feature>
<evidence type="ECO:0000256" key="9">
    <source>
        <dbReference type="SAM" id="MobiDB-lite"/>
    </source>
</evidence>
<evidence type="ECO:0000256" key="5">
    <source>
        <dbReference type="ARBA" id="ARBA00023027"/>
    </source>
</evidence>
<dbReference type="Proteomes" id="UP000747542">
    <property type="component" value="Unassembled WGS sequence"/>
</dbReference>
<evidence type="ECO:0000313" key="12">
    <source>
        <dbReference type="Proteomes" id="UP000747542"/>
    </source>
</evidence>
<keyword evidence="5" id="KW-0520">NAD</keyword>
<dbReference type="EMBL" id="JAHLQT010021643">
    <property type="protein sequence ID" value="KAG7167559.1"/>
    <property type="molecule type" value="Genomic_DNA"/>
</dbReference>
<evidence type="ECO:0000256" key="6">
    <source>
        <dbReference type="ARBA" id="ARBA00048378"/>
    </source>
</evidence>
<reference evidence="11" key="1">
    <citation type="journal article" date="2021" name="Sci. Adv.">
        <title>The American lobster genome reveals insights on longevity, neural, and immune adaptations.</title>
        <authorList>
            <person name="Polinski J.M."/>
            <person name="Zimin A.V."/>
            <person name="Clark K.F."/>
            <person name="Kohn A.B."/>
            <person name="Sadowski N."/>
            <person name="Timp W."/>
            <person name="Ptitsyn A."/>
            <person name="Khanna P."/>
            <person name="Romanova D.Y."/>
            <person name="Williams P."/>
            <person name="Greenwood S.J."/>
            <person name="Moroz L.L."/>
            <person name="Walt D.R."/>
            <person name="Bodnar A.G."/>
        </authorList>
    </citation>
    <scope>NUCLEOTIDE SEQUENCE</scope>
    <source>
        <strain evidence="11">GMGI-L3</strain>
    </source>
</reference>
<evidence type="ECO:0000256" key="2">
    <source>
        <dbReference type="ARBA" id="ARBA00022679"/>
    </source>
</evidence>
<dbReference type="GO" id="GO:0046872">
    <property type="term" value="F:metal ion binding"/>
    <property type="evidence" value="ECO:0007669"/>
    <property type="project" value="UniProtKB-KW"/>
</dbReference>
<feature type="compositionally biased region" description="Low complexity" evidence="9">
    <location>
        <begin position="77"/>
        <end position="95"/>
    </location>
</feature>
<dbReference type="PANTHER" id="PTHR11085">
    <property type="entry name" value="NAD-DEPENDENT PROTEIN DEACYLASE SIRTUIN-5, MITOCHONDRIAL-RELATED"/>
    <property type="match status" value="1"/>
</dbReference>
<accession>A0A8J5KC18</accession>
<protein>
    <submittedName>
        <fullName evidence="11">NAD-dependent protein deacetylase sirtuin-2-like</fullName>
    </submittedName>
</protein>
<comment type="caution">
    <text evidence="11">The sequence shown here is derived from an EMBL/GenBank/DDBJ whole genome shotgun (WGS) entry which is preliminary data.</text>
</comment>
<name>A0A8J5KC18_HOMAM</name>
<dbReference type="Gene3D" id="3.40.50.1220">
    <property type="entry name" value="TPP-binding domain"/>
    <property type="match status" value="1"/>
</dbReference>
<dbReference type="InterPro" id="IPR026591">
    <property type="entry name" value="Sirtuin_cat_small_dom_sf"/>
</dbReference>
<feature type="compositionally biased region" description="Low complexity" evidence="9">
    <location>
        <begin position="48"/>
        <end position="69"/>
    </location>
</feature>
<evidence type="ECO:0000256" key="4">
    <source>
        <dbReference type="ARBA" id="ARBA00022833"/>
    </source>
</evidence>
<dbReference type="InterPro" id="IPR029035">
    <property type="entry name" value="DHS-like_NAD/FAD-binding_dom"/>
</dbReference>
<dbReference type="Pfam" id="PF02146">
    <property type="entry name" value="SIR2"/>
    <property type="match status" value="1"/>
</dbReference>
<evidence type="ECO:0000256" key="7">
    <source>
        <dbReference type="ARBA" id="ARBA00048905"/>
    </source>
</evidence>
<keyword evidence="2" id="KW-0808">Transferase</keyword>
<evidence type="ECO:0000313" key="11">
    <source>
        <dbReference type="EMBL" id="KAG7167559.1"/>
    </source>
</evidence>
<evidence type="ECO:0000256" key="8">
    <source>
        <dbReference type="PROSITE-ProRule" id="PRU00236"/>
    </source>
</evidence>
<dbReference type="CDD" id="cd01408">
    <property type="entry name" value="SIRT1"/>
    <property type="match status" value="1"/>
</dbReference>
<keyword evidence="3 8" id="KW-0479">Metal-binding</keyword>
<feature type="binding site" evidence="8">
    <location>
        <position position="376"/>
    </location>
    <ligand>
        <name>Zn(2+)</name>
        <dbReference type="ChEBI" id="CHEBI:29105"/>
    </ligand>
</feature>
<dbReference type="PANTHER" id="PTHR11085:SF6">
    <property type="entry name" value="NAD-DEPENDENT PROTEIN DEACETYLASE SIRTUIN-2"/>
    <property type="match status" value="1"/>
</dbReference>
<dbReference type="Gene3D" id="3.30.1600.10">
    <property type="entry name" value="SIR2/SIRT2 'Small Domain"/>
    <property type="match status" value="1"/>
</dbReference>